<sequence length="153" mass="17210">MKNPMLICIALASTILYSCRQDNGKNPEKPIATNCYMAVDGKDTARMELQSFSKGRVSGNLVVNYYKKDDNHGEFEGAFKGDTLFVIYSFKIGKNPTGYKNPLAFLKKDNKLVMGIGKMEGVLGRIYFRKDVPIDFAQGRFTYAPVNCKKELK</sequence>
<name>A0A127VD77_9SPHI</name>
<evidence type="ECO:0008006" key="3">
    <source>
        <dbReference type="Google" id="ProtNLM"/>
    </source>
</evidence>
<dbReference type="EMBL" id="CP014504">
    <property type="protein sequence ID" value="AMP99326.1"/>
    <property type="molecule type" value="Genomic_DNA"/>
</dbReference>
<reference evidence="1 2" key="1">
    <citation type="submission" date="2016-03" db="EMBL/GenBank/DDBJ databases">
        <title>Complete genome sequence of Pedobacter cryoconitis PAMC 27485.</title>
        <authorList>
            <person name="Lee J."/>
            <person name="Kim O.-S."/>
        </authorList>
    </citation>
    <scope>NUCLEOTIDE SEQUENCE [LARGE SCALE GENOMIC DNA]</scope>
    <source>
        <strain evidence="1 2">PAMC 27485</strain>
    </source>
</reference>
<proteinExistence type="predicted"/>
<protein>
    <recommendedName>
        <fullName evidence="3">Lipoprotein</fullName>
    </recommendedName>
</protein>
<accession>A0A127VD77</accession>
<keyword evidence="2" id="KW-1185">Reference proteome</keyword>
<evidence type="ECO:0000313" key="2">
    <source>
        <dbReference type="Proteomes" id="UP000071561"/>
    </source>
</evidence>
<dbReference type="KEGG" id="pcm:AY601_2435"/>
<dbReference type="PATRIC" id="fig|188932.3.peg.2545"/>
<dbReference type="RefSeq" id="WP_068401198.1">
    <property type="nucleotide sequence ID" value="NZ_CP014504.1"/>
</dbReference>
<organism evidence="1 2">
    <name type="scientific">Pedobacter cryoconitis</name>
    <dbReference type="NCBI Taxonomy" id="188932"/>
    <lineage>
        <taxon>Bacteria</taxon>
        <taxon>Pseudomonadati</taxon>
        <taxon>Bacteroidota</taxon>
        <taxon>Sphingobacteriia</taxon>
        <taxon>Sphingobacteriales</taxon>
        <taxon>Sphingobacteriaceae</taxon>
        <taxon>Pedobacter</taxon>
    </lineage>
</organism>
<gene>
    <name evidence="1" type="ORF">AY601_2435</name>
</gene>
<dbReference type="PROSITE" id="PS51257">
    <property type="entry name" value="PROKAR_LIPOPROTEIN"/>
    <property type="match status" value="1"/>
</dbReference>
<evidence type="ECO:0000313" key="1">
    <source>
        <dbReference type="EMBL" id="AMP99326.1"/>
    </source>
</evidence>
<dbReference type="OrthoDB" id="768192at2"/>
<dbReference type="Proteomes" id="UP000071561">
    <property type="component" value="Chromosome"/>
</dbReference>
<dbReference type="AlphaFoldDB" id="A0A127VD77"/>